<keyword evidence="1" id="KW-1133">Transmembrane helix</keyword>
<accession>A0A6F8TGH7</accession>
<evidence type="ECO:0000256" key="1">
    <source>
        <dbReference type="SAM" id="Phobius"/>
    </source>
</evidence>
<gene>
    <name evidence="2" type="ORF">ATCC19606_24320</name>
</gene>
<name>A0A6F8TGH7_ACIBA</name>
<protein>
    <submittedName>
        <fullName evidence="2">Uncharacterized protein</fullName>
    </submittedName>
</protein>
<keyword evidence="1" id="KW-0812">Transmembrane</keyword>
<proteinExistence type="predicted"/>
<organism evidence="2">
    <name type="scientific">Acinetobacter baumannii</name>
    <dbReference type="NCBI Taxonomy" id="470"/>
    <lineage>
        <taxon>Bacteria</taxon>
        <taxon>Pseudomonadati</taxon>
        <taxon>Pseudomonadota</taxon>
        <taxon>Gammaproteobacteria</taxon>
        <taxon>Moraxellales</taxon>
        <taxon>Moraxellaceae</taxon>
        <taxon>Acinetobacter</taxon>
        <taxon>Acinetobacter calcoaceticus/baumannii complex</taxon>
    </lineage>
</organism>
<dbReference type="EMBL" id="AP022836">
    <property type="protein sequence ID" value="BCB00097.1"/>
    <property type="molecule type" value="Genomic_DNA"/>
</dbReference>
<evidence type="ECO:0000313" key="2">
    <source>
        <dbReference type="EMBL" id="BCB00097.1"/>
    </source>
</evidence>
<dbReference type="GeneID" id="92893356"/>
<feature type="transmembrane region" description="Helical" evidence="1">
    <location>
        <begin position="54"/>
        <end position="77"/>
    </location>
</feature>
<dbReference type="AlphaFoldDB" id="A0A6F8TGH7"/>
<keyword evidence="1" id="KW-0472">Membrane</keyword>
<dbReference type="RefSeq" id="WP_001985142.1">
    <property type="nucleotide sequence ID" value="NZ_BBTN01000014.1"/>
</dbReference>
<sequence>MEQNIMVSQISNNHRNLIKGLIRKQKVKRIKNALRIQRDQLIAAIKDAYKNSPALGFGTCFIGGIVVLVVTMSFALASAHMAYKNLGPQQISIFSPIYTVDDLDLGPYNDCHTDCHASILTSDMRFRIEVGFDFSGYDNSNGFNRATGIQIDRLEPINVVDEEGVVNAYIDRFELVKINEALEESIETKLAKLGG</sequence>
<reference evidence="2" key="1">
    <citation type="submission" date="2020-03" db="EMBL/GenBank/DDBJ databases">
        <title>Complete genome sequence of Acinetobacter baumannii ATCC19606T, which is a model strain for tolerization of antimicrobial agents.</title>
        <authorList>
            <person name="Tsubouchi T."/>
            <person name="Suzuki M."/>
            <person name="Niki M."/>
            <person name="Oinuma K."/>
            <person name="Niki M."/>
            <person name="Shibayama K."/>
            <person name="Kakeya H."/>
            <person name="Kaneko Y."/>
        </authorList>
    </citation>
    <scope>NUCLEOTIDE SEQUENCE</scope>
    <source>
        <strain evidence="2">ATCC19606</strain>
    </source>
</reference>